<dbReference type="AlphaFoldDB" id="A0A1I2FZ40"/>
<dbReference type="EMBL" id="FONV01000006">
    <property type="protein sequence ID" value="SFF10675.1"/>
    <property type="molecule type" value="Genomic_DNA"/>
</dbReference>
<gene>
    <name evidence="1" type="ORF">SAMN05421541_10678</name>
</gene>
<evidence type="ECO:0000313" key="1">
    <source>
        <dbReference type="EMBL" id="SFF10675.1"/>
    </source>
</evidence>
<evidence type="ECO:0000313" key="2">
    <source>
        <dbReference type="Proteomes" id="UP000199645"/>
    </source>
</evidence>
<accession>A0A1I2FZ40</accession>
<name>A0A1I2FZ40_9ACTN</name>
<sequence length="84" mass="8651">MAERATPYDSAYVVADASDAEVTGSTDDLSQTTLVGNAVITVKLIEKRDPAHGGSARADELMTSLTATGEAITAEVAAQLVSRP</sequence>
<proteinExistence type="predicted"/>
<protein>
    <submittedName>
        <fullName evidence="1">Uncharacterized protein</fullName>
    </submittedName>
</protein>
<organism evidence="1 2">
    <name type="scientific">Actinoplanes philippinensis</name>
    <dbReference type="NCBI Taxonomy" id="35752"/>
    <lineage>
        <taxon>Bacteria</taxon>
        <taxon>Bacillati</taxon>
        <taxon>Actinomycetota</taxon>
        <taxon>Actinomycetes</taxon>
        <taxon>Micromonosporales</taxon>
        <taxon>Micromonosporaceae</taxon>
        <taxon>Actinoplanes</taxon>
    </lineage>
</organism>
<reference evidence="1 2" key="1">
    <citation type="submission" date="2016-10" db="EMBL/GenBank/DDBJ databases">
        <authorList>
            <person name="de Groot N.N."/>
        </authorList>
    </citation>
    <scope>NUCLEOTIDE SEQUENCE [LARGE SCALE GENOMIC DNA]</scope>
    <source>
        <strain evidence="1 2">DSM 43019</strain>
    </source>
</reference>
<keyword evidence="2" id="KW-1185">Reference proteome</keyword>
<dbReference type="Proteomes" id="UP000199645">
    <property type="component" value="Unassembled WGS sequence"/>
</dbReference>